<dbReference type="Proteomes" id="UP000095285">
    <property type="component" value="Unassembled WGS sequence"/>
</dbReference>
<evidence type="ECO:0000313" key="1">
    <source>
        <dbReference type="Proteomes" id="UP000095285"/>
    </source>
</evidence>
<keyword evidence="1" id="KW-1185">Reference proteome</keyword>
<reference evidence="1" key="1">
    <citation type="submission" date="2012-04" db="EMBL/GenBank/DDBJ databases">
        <title>The Genome Sequence of Loa loa.</title>
        <authorList>
            <consortium name="The Broad Institute Genome Sequencing Platform"/>
            <consortium name="Broad Institute Genome Sequencing Center for Infectious Disease"/>
            <person name="Nutman T.B."/>
            <person name="Fink D.L."/>
            <person name="Russ C."/>
            <person name="Young S."/>
            <person name="Zeng Q."/>
            <person name="Gargeya S."/>
            <person name="Alvarado L."/>
            <person name="Berlin A."/>
            <person name="Chapman S.B."/>
            <person name="Chen Z."/>
            <person name="Freedman E."/>
            <person name="Gellesch M."/>
            <person name="Goldberg J."/>
            <person name="Griggs A."/>
            <person name="Gujja S."/>
            <person name="Heilman E.R."/>
            <person name="Heiman D."/>
            <person name="Howarth C."/>
            <person name="Mehta T."/>
            <person name="Neiman D."/>
            <person name="Pearson M."/>
            <person name="Roberts A."/>
            <person name="Saif S."/>
            <person name="Shea T."/>
            <person name="Shenoy N."/>
            <person name="Sisk P."/>
            <person name="Stolte C."/>
            <person name="Sykes S."/>
            <person name="White J."/>
            <person name="Yandava C."/>
            <person name="Haas B."/>
            <person name="Henn M.R."/>
            <person name="Nusbaum C."/>
            <person name="Birren B."/>
        </authorList>
    </citation>
    <scope>NUCLEOTIDE SEQUENCE [LARGE SCALE GENOMIC DNA]</scope>
</reference>
<dbReference type="InParanoid" id="A0A1I7VJJ7"/>
<reference evidence="2" key="2">
    <citation type="submission" date="2016-11" db="UniProtKB">
        <authorList>
            <consortium name="WormBaseParasite"/>
        </authorList>
    </citation>
    <scope>IDENTIFICATION</scope>
</reference>
<proteinExistence type="predicted"/>
<gene>
    <name evidence="2" type="primary">LOAG_17255</name>
</gene>
<name>A0A1I7VJJ7_LOALO</name>
<protein>
    <submittedName>
        <fullName evidence="2">Uncharacterized protein</fullName>
    </submittedName>
</protein>
<dbReference type="WBParaSite" id="EN70_3269">
    <property type="protein sequence ID" value="EN70_3269"/>
    <property type="gene ID" value="EN70_3269"/>
</dbReference>
<sequence>MSIENQLEVKGMTGMVSAVFQSPWAPDMIDALQFQYKGPLNVCIKQPICLKHDLENSVVESPKAEDHIVFDDNLNEVYEIGSEVEIMFDQRNT</sequence>
<organism evidence="1 2">
    <name type="scientific">Loa loa</name>
    <name type="common">Eye worm</name>
    <name type="synonym">Filaria loa</name>
    <dbReference type="NCBI Taxonomy" id="7209"/>
    <lineage>
        <taxon>Eukaryota</taxon>
        <taxon>Metazoa</taxon>
        <taxon>Ecdysozoa</taxon>
        <taxon>Nematoda</taxon>
        <taxon>Chromadorea</taxon>
        <taxon>Rhabditida</taxon>
        <taxon>Spirurina</taxon>
        <taxon>Spiruromorpha</taxon>
        <taxon>Filarioidea</taxon>
        <taxon>Onchocercidae</taxon>
        <taxon>Loa</taxon>
    </lineage>
</organism>
<dbReference type="OrthoDB" id="5876428at2759"/>
<dbReference type="AlphaFoldDB" id="A0A1I7VJJ7"/>
<accession>A0A1I7VJJ7</accession>
<evidence type="ECO:0000313" key="2">
    <source>
        <dbReference type="WBParaSite" id="EN70_3269"/>
    </source>
</evidence>